<reference evidence="3 4" key="1">
    <citation type="journal article" date="2019" name="Int. J. Syst. Evol. Microbiol.">
        <title>The Global Catalogue of Microorganisms (GCM) 10K type strain sequencing project: providing services to taxonomists for standard genome sequencing and annotation.</title>
        <authorList>
            <consortium name="The Broad Institute Genomics Platform"/>
            <consortium name="The Broad Institute Genome Sequencing Center for Infectious Disease"/>
            <person name="Wu L."/>
            <person name="Ma J."/>
        </authorList>
    </citation>
    <scope>NUCLEOTIDE SEQUENCE [LARGE SCALE GENOMIC DNA]</scope>
    <source>
        <strain evidence="3 4">JCM 16114</strain>
    </source>
</reference>
<feature type="transmembrane region" description="Helical" evidence="2">
    <location>
        <begin position="476"/>
        <end position="498"/>
    </location>
</feature>
<gene>
    <name evidence="3" type="ORF">GCM10009850_013980</name>
</gene>
<keyword evidence="2" id="KW-0812">Transmembrane</keyword>
<sequence length="523" mass="55307">MCAVAAHYHSAMLSDLVFSAIMELLIAAFVGLPLSFAAAAIPVARLSAPTNRHEFMSRGVVVLGLFASFAGVWLMGLGAWLASEDSRYGTLESLGALLITLIGAGVLAAGLGPLPSWLLETLGPVAERLPSPIRLAVRDLTQRRARAVVAITLAMLATGAGLALTIIAVGQTAQSRAAYLPQGRPGSLLVQSNHAFMGLFSATDAATIRAAMERELPGVPIAQTESVQDSSWFFDAEAENVETPEGDVYWHRVIGDEKLLRYLTGDQSTPYDENTVVVVTSAGVKVDSVNLFYELHKDDETIQTKTVRAVAARTSDPHMETIFVPSKVVRDLGYRLQTSELIVDPTLHRVTPEEQRRLDDRLDAAIAQTYVERGFQASTGWLPFAAAAFLAALGCALSSGFGVAANGRQARVMQRAGHGSVAAFRWFCASRAGLSALCGTVLGAVAGCPAGMLLLWPLTMPTTWEAPVRVPFETPWTAIVAIVAGLPVLAAALGAILAREHPHGPTRAASRPDSGPAPSSALG</sequence>
<dbReference type="EMBL" id="BAAAQX010000003">
    <property type="protein sequence ID" value="GAA2205940.1"/>
    <property type="molecule type" value="Genomic_DNA"/>
</dbReference>
<proteinExistence type="predicted"/>
<evidence type="ECO:0000256" key="1">
    <source>
        <dbReference type="SAM" id="MobiDB-lite"/>
    </source>
</evidence>
<feature type="transmembrane region" description="Helical" evidence="2">
    <location>
        <begin position="434"/>
        <end position="456"/>
    </location>
</feature>
<dbReference type="Proteomes" id="UP001499843">
    <property type="component" value="Unassembled WGS sequence"/>
</dbReference>
<evidence type="ECO:0000256" key="2">
    <source>
        <dbReference type="SAM" id="Phobius"/>
    </source>
</evidence>
<keyword evidence="2" id="KW-1133">Transmembrane helix</keyword>
<feature type="transmembrane region" description="Helical" evidence="2">
    <location>
        <begin position="60"/>
        <end position="82"/>
    </location>
</feature>
<organism evidence="3 4">
    <name type="scientific">Nonomuraea monospora</name>
    <dbReference type="NCBI Taxonomy" id="568818"/>
    <lineage>
        <taxon>Bacteria</taxon>
        <taxon>Bacillati</taxon>
        <taxon>Actinomycetota</taxon>
        <taxon>Actinomycetes</taxon>
        <taxon>Streptosporangiales</taxon>
        <taxon>Streptosporangiaceae</taxon>
        <taxon>Nonomuraea</taxon>
    </lineage>
</organism>
<feature type="transmembrane region" description="Helical" evidence="2">
    <location>
        <begin position="381"/>
        <end position="405"/>
    </location>
</feature>
<feature type="transmembrane region" description="Helical" evidence="2">
    <location>
        <begin position="94"/>
        <end position="119"/>
    </location>
</feature>
<evidence type="ECO:0000313" key="4">
    <source>
        <dbReference type="Proteomes" id="UP001499843"/>
    </source>
</evidence>
<accession>A0ABN3CAB0</accession>
<feature type="region of interest" description="Disordered" evidence="1">
    <location>
        <begin position="502"/>
        <end position="523"/>
    </location>
</feature>
<protein>
    <submittedName>
        <fullName evidence="3">Uncharacterized protein</fullName>
    </submittedName>
</protein>
<feature type="transmembrane region" description="Helical" evidence="2">
    <location>
        <begin position="16"/>
        <end position="39"/>
    </location>
</feature>
<comment type="caution">
    <text evidence="3">The sequence shown here is derived from an EMBL/GenBank/DDBJ whole genome shotgun (WGS) entry which is preliminary data.</text>
</comment>
<feature type="transmembrane region" description="Helical" evidence="2">
    <location>
        <begin position="147"/>
        <end position="169"/>
    </location>
</feature>
<keyword evidence="4" id="KW-1185">Reference proteome</keyword>
<keyword evidence="2" id="KW-0472">Membrane</keyword>
<name>A0ABN3CAB0_9ACTN</name>
<evidence type="ECO:0000313" key="3">
    <source>
        <dbReference type="EMBL" id="GAA2205940.1"/>
    </source>
</evidence>